<name>A0A896WD64_MELAB</name>
<dbReference type="Gene3D" id="2.170.150.80">
    <property type="entry name" value="NAC domain"/>
    <property type="match status" value="1"/>
</dbReference>
<keyword evidence="3" id="KW-0804">Transcription</keyword>
<dbReference type="AlphaFoldDB" id="A0A896WD64"/>
<organism evidence="6">
    <name type="scientific">Melilotus albus</name>
    <name type="common">White sweet clover</name>
    <name type="synonym">Melilotus officinalis subsp. albus</name>
    <dbReference type="NCBI Taxonomy" id="47082"/>
    <lineage>
        <taxon>Eukaryota</taxon>
        <taxon>Viridiplantae</taxon>
        <taxon>Streptophyta</taxon>
        <taxon>Embryophyta</taxon>
        <taxon>Tracheophyta</taxon>
        <taxon>Spermatophyta</taxon>
        <taxon>Magnoliopsida</taxon>
        <taxon>eudicotyledons</taxon>
        <taxon>Gunneridae</taxon>
        <taxon>Pentapetalae</taxon>
        <taxon>rosids</taxon>
        <taxon>fabids</taxon>
        <taxon>Fabales</taxon>
        <taxon>Fabaceae</taxon>
        <taxon>Papilionoideae</taxon>
        <taxon>50 kb inversion clade</taxon>
        <taxon>NPAAA clade</taxon>
        <taxon>Hologalegina</taxon>
        <taxon>IRL clade</taxon>
        <taxon>Trifolieae</taxon>
        <taxon>Melilotus</taxon>
    </lineage>
</organism>
<proteinExistence type="predicted"/>
<evidence type="ECO:0000256" key="1">
    <source>
        <dbReference type="ARBA" id="ARBA00023015"/>
    </source>
</evidence>
<dbReference type="InterPro" id="IPR003441">
    <property type="entry name" value="NAC-dom"/>
</dbReference>
<evidence type="ECO:0000256" key="4">
    <source>
        <dbReference type="ARBA" id="ARBA00023242"/>
    </source>
</evidence>
<dbReference type="PANTHER" id="PTHR31719:SF252">
    <property type="entry name" value="NAC DOMAIN-CONTAINING PROTEIN"/>
    <property type="match status" value="1"/>
</dbReference>
<dbReference type="EMBL" id="MW302679">
    <property type="protein sequence ID" value="QSD99833.1"/>
    <property type="molecule type" value="Genomic_DNA"/>
</dbReference>
<evidence type="ECO:0000256" key="2">
    <source>
        <dbReference type="ARBA" id="ARBA00023125"/>
    </source>
</evidence>
<accession>A0A896WD64</accession>
<dbReference type="GO" id="GO:0003677">
    <property type="term" value="F:DNA binding"/>
    <property type="evidence" value="ECO:0007669"/>
    <property type="project" value="UniProtKB-KW"/>
</dbReference>
<evidence type="ECO:0000259" key="5">
    <source>
        <dbReference type="PROSITE" id="PS51005"/>
    </source>
</evidence>
<dbReference type="SUPFAM" id="SSF101941">
    <property type="entry name" value="NAC domain"/>
    <property type="match status" value="1"/>
</dbReference>
<dbReference type="PROSITE" id="PS51005">
    <property type="entry name" value="NAC"/>
    <property type="match status" value="1"/>
</dbReference>
<dbReference type="InterPro" id="IPR036093">
    <property type="entry name" value="NAC_dom_sf"/>
</dbReference>
<gene>
    <name evidence="6" type="primary">EVM0020358.1</name>
</gene>
<evidence type="ECO:0000313" key="6">
    <source>
        <dbReference type="EMBL" id="QSD99833.1"/>
    </source>
</evidence>
<keyword evidence="4" id="KW-0539">Nucleus</keyword>
<dbReference type="Pfam" id="PF02365">
    <property type="entry name" value="NAM"/>
    <property type="match status" value="1"/>
</dbReference>
<feature type="domain" description="NAC" evidence="5">
    <location>
        <begin position="17"/>
        <end position="172"/>
    </location>
</feature>
<evidence type="ECO:0000256" key="3">
    <source>
        <dbReference type="ARBA" id="ARBA00023163"/>
    </source>
</evidence>
<keyword evidence="2" id="KW-0238">DNA-binding</keyword>
<reference evidence="6" key="1">
    <citation type="journal article" name="Plants (Basel)">
        <title>NAC and MYB Families and Lignin Biosynthesis-Related Members Identification and Expression Analysis in Melilotus albus.</title>
        <authorList>
            <person name="Chen L."/>
            <person name="Wu F."/>
            <person name="Zhang J."/>
        </authorList>
    </citation>
    <scope>NUCLEOTIDE SEQUENCE</scope>
</reference>
<dbReference type="PANTHER" id="PTHR31719">
    <property type="entry name" value="NAC TRANSCRIPTION FACTOR 56"/>
    <property type="match status" value="1"/>
</dbReference>
<sequence length="183" mass="21090">MAIDKHATIVLEDGTQFPVGFKFDPTDHELVDYYLTRKVCNQPLPISLLEIDVFRSEPWRLMEDNMTSFKHRGYFFFDTKNLRFENLNIRPVGNGEWRILKKNEELALSNKMEGNQAVMTQWRMDEFFISTICHPTKVAAVGAYRIFKVEATKGEKKKKVPTPTVIDFTMDNESVSAPPAPSP</sequence>
<protein>
    <submittedName>
        <fullName evidence="6">NAC family transcription factor</fullName>
    </submittedName>
</protein>
<dbReference type="GO" id="GO:0006355">
    <property type="term" value="P:regulation of DNA-templated transcription"/>
    <property type="evidence" value="ECO:0007669"/>
    <property type="project" value="InterPro"/>
</dbReference>
<keyword evidence="1" id="KW-0805">Transcription regulation</keyword>